<protein>
    <recommendedName>
        <fullName evidence="12">Carbamoyl phosphate synthase small chain</fullName>
        <ecNumber evidence="12">6.3.5.5</ecNumber>
    </recommendedName>
    <alternativeName>
        <fullName evidence="12">Carbamoyl phosphate synthetase glutamine chain</fullName>
    </alternativeName>
</protein>
<dbReference type="CDD" id="cd01744">
    <property type="entry name" value="GATase1_CPSase"/>
    <property type="match status" value="1"/>
</dbReference>
<evidence type="ECO:0000259" key="14">
    <source>
        <dbReference type="SMART" id="SM01097"/>
    </source>
</evidence>
<dbReference type="SUPFAM" id="SSF52021">
    <property type="entry name" value="Carbamoyl phosphate synthetase, small subunit N-terminal domain"/>
    <property type="match status" value="1"/>
</dbReference>
<dbReference type="PANTHER" id="PTHR43418">
    <property type="entry name" value="MULTIFUNCTIONAL TRYPTOPHAN BIOSYNTHESIS PROTEIN-RELATED"/>
    <property type="match status" value="1"/>
</dbReference>
<comment type="pathway">
    <text evidence="2 12">Amino-acid biosynthesis; L-arginine biosynthesis; carbamoyl phosphate from bicarbonate: step 1/1.</text>
</comment>
<dbReference type="PRINTS" id="PR00096">
    <property type="entry name" value="GATASE"/>
</dbReference>
<keyword evidence="12" id="KW-0055">Arginine biosynthesis</keyword>
<dbReference type="GO" id="GO:0009507">
    <property type="term" value="C:chloroplast"/>
    <property type="evidence" value="ECO:0007669"/>
    <property type="project" value="UniProtKB-SubCell"/>
</dbReference>
<dbReference type="UniPathway" id="UPA00070">
    <property type="reaction ID" value="UER00115"/>
</dbReference>
<dbReference type="GO" id="GO:0044205">
    <property type="term" value="P:'de novo' UMP biosynthetic process"/>
    <property type="evidence" value="ECO:0007669"/>
    <property type="project" value="UniProtKB-UniRule"/>
</dbReference>
<dbReference type="AlphaFoldDB" id="A0A2H4FH32"/>
<feature type="binding site" evidence="12">
    <location>
        <position position="317"/>
    </location>
    <ligand>
        <name>L-glutamine</name>
        <dbReference type="ChEBI" id="CHEBI:58359"/>
    </ligand>
</feature>
<dbReference type="SUPFAM" id="SSF52317">
    <property type="entry name" value="Class I glutamine amidotransferase-like"/>
    <property type="match status" value="1"/>
</dbReference>
<accession>A0A2H4FH32</accession>
<dbReference type="InterPro" id="IPR017926">
    <property type="entry name" value="GATASE"/>
</dbReference>
<feature type="active site" evidence="12">
    <location>
        <position position="360"/>
    </location>
</feature>
<gene>
    <name evidence="12 15" type="primary">carA</name>
    <name evidence="15" type="ORF">mogbl014</name>
</gene>
<keyword evidence="13" id="KW-0812">Transmembrane</keyword>
<dbReference type="Pfam" id="PF00988">
    <property type="entry name" value="CPSase_sm_chain"/>
    <property type="match status" value="1"/>
</dbReference>
<dbReference type="PROSITE" id="PS51273">
    <property type="entry name" value="GATASE_TYPE_1"/>
    <property type="match status" value="1"/>
</dbReference>
<dbReference type="GO" id="GO:0006207">
    <property type="term" value="P:'de novo' pyrimidine nucleobase biosynthetic process"/>
    <property type="evidence" value="ECO:0007669"/>
    <property type="project" value="InterPro"/>
</dbReference>
<evidence type="ECO:0000256" key="4">
    <source>
        <dbReference type="ARBA" id="ARBA00022598"/>
    </source>
</evidence>
<keyword evidence="4 12" id="KW-0436">Ligase</keyword>
<comment type="subunit">
    <text evidence="9">Heterodimer composed of 2 chains; the small (or glutamine) chain promotes the hydrolysis of glutamine to ammonia, which is used by the large (or ammonia) chain to synthesize carbamoyl phosphate.</text>
</comment>
<dbReference type="InterPro" id="IPR002474">
    <property type="entry name" value="CarbamoylP_synth_ssu_N"/>
</dbReference>
<organism evidence="15">
    <name type="scientific">Kappaphycus alvarezii</name>
    <dbReference type="NCBI Taxonomy" id="38544"/>
    <lineage>
        <taxon>Eukaryota</taxon>
        <taxon>Rhodophyta</taxon>
        <taxon>Florideophyceae</taxon>
        <taxon>Rhodymeniophycidae</taxon>
        <taxon>Gigartinales</taxon>
        <taxon>Solieriaceae</taxon>
        <taxon>Kappaphycus</taxon>
    </lineage>
</organism>
<comment type="subunit">
    <text evidence="12">Composed of two chains; the small (or glutamine) chain promotes the hydrolysis of glutamine to ammonia, which is used by the large (or ammonia) chain to synthesize carbamoyl phosphate. Tetramer of heterodimers (alpha,beta)4.</text>
</comment>
<dbReference type="InterPro" id="IPR006274">
    <property type="entry name" value="CarbamoylP_synth_ssu"/>
</dbReference>
<evidence type="ECO:0000256" key="5">
    <source>
        <dbReference type="ARBA" id="ARBA00022741"/>
    </source>
</evidence>
<keyword evidence="15" id="KW-0934">Plastid</keyword>
<dbReference type="InterPro" id="IPR036480">
    <property type="entry name" value="CarbP_synth_ssu_N_sf"/>
</dbReference>
<name>A0A2H4FH32_9FLOR</name>
<feature type="binding site" evidence="12">
    <location>
        <position position="248"/>
    </location>
    <ligand>
        <name>L-glutamine</name>
        <dbReference type="ChEBI" id="CHEBI:58359"/>
    </ligand>
</feature>
<dbReference type="EMBL" id="KU892652">
    <property type="protein sequence ID" value="AOV83620.1"/>
    <property type="molecule type" value="Genomic_DNA"/>
</dbReference>
<evidence type="ECO:0000256" key="10">
    <source>
        <dbReference type="ARBA" id="ARBA00048816"/>
    </source>
</evidence>
<feature type="binding site" evidence="12">
    <location>
        <position position="279"/>
    </location>
    <ligand>
        <name>L-glutamine</name>
        <dbReference type="ChEBI" id="CHEBI:58359"/>
    </ligand>
</feature>
<evidence type="ECO:0000313" key="15">
    <source>
        <dbReference type="EMBL" id="AOV83620.1"/>
    </source>
</evidence>
<feature type="binding site" evidence="12">
    <location>
        <position position="318"/>
    </location>
    <ligand>
        <name>L-glutamine</name>
        <dbReference type="ChEBI" id="CHEBI:58359"/>
    </ligand>
</feature>
<dbReference type="GO" id="GO:0004088">
    <property type="term" value="F:carbamoyl-phosphate synthase (glutamine-hydrolyzing) activity"/>
    <property type="evidence" value="ECO:0007669"/>
    <property type="project" value="UniProtKB-UniRule"/>
</dbReference>
<keyword evidence="12" id="KW-0028">Amino-acid biosynthesis</keyword>
<dbReference type="NCBIfam" id="TIGR01368">
    <property type="entry name" value="CPSaseIIsmall"/>
    <property type="match status" value="1"/>
</dbReference>
<dbReference type="HAMAP" id="MF_01209">
    <property type="entry name" value="CPSase_S_chain"/>
    <property type="match status" value="1"/>
</dbReference>
<feature type="domain" description="Carbamoyl-phosphate synthase small subunit N-terminal" evidence="14">
    <location>
        <begin position="6"/>
        <end position="136"/>
    </location>
</feature>
<reference evidence="15" key="1">
    <citation type="submission" date="2016-03" db="EMBL/GenBank/DDBJ databases">
        <title>Complete plastid genome of Kappaphycus alvarezii.</title>
        <authorList>
            <person name="Zhang L."/>
            <person name="Liu T."/>
            <person name="Liu N."/>
        </authorList>
    </citation>
    <scope>NUCLEOTIDE SEQUENCE</scope>
</reference>
<keyword evidence="8 12" id="KW-0665">Pyrimidine biosynthesis</keyword>
<evidence type="ECO:0000256" key="3">
    <source>
        <dbReference type="ARBA" id="ARBA00007800"/>
    </source>
</evidence>
<evidence type="ECO:0000256" key="13">
    <source>
        <dbReference type="SAM" id="Phobius"/>
    </source>
</evidence>
<evidence type="ECO:0000256" key="7">
    <source>
        <dbReference type="ARBA" id="ARBA00022962"/>
    </source>
</evidence>
<feature type="binding site" evidence="12">
    <location>
        <position position="246"/>
    </location>
    <ligand>
        <name>L-glutamine</name>
        <dbReference type="ChEBI" id="CHEBI:58359"/>
    </ligand>
</feature>
<feature type="binding site" evidence="12">
    <location>
        <position position="276"/>
    </location>
    <ligand>
        <name>L-glutamine</name>
        <dbReference type="ChEBI" id="CHEBI:58359"/>
    </ligand>
</feature>
<sequence length="393" mass="44460">MHHNYYRAILLLNDGTKYYGWSYSNLILSIGEIIFNTGITGYQEIMTDPSYAGQIITFTYPEIGNTGINQEDNESSNIYVKGIITKNICQTPSNWRNQISFIDYLKKQQIPHIFGIDTRALTKKLRTEGVMQGCISSKDLSEISLQQQINSESKKPINDLINTVTTKNTYTVKDSKFDYSIYSHLNYRAKTAYDQKLTIVVIDFGVKNNILSRLMYYGCKVTVVPANSTYNTIKQLKPDGILLSNGPGDPSSMHKIIKNITNIIYLSNIPIFGICMGHQILSLALKSNTFKLRFGHRGLNHPAGINKKVEITSQNHGFAVDLNSLCNKNLIITHMNLNDFTVAGLIYKNKPIFSVQYHPEASPGPHDSDYLFYHFINLAKIKNKNSIHSTIHD</sequence>
<dbReference type="InterPro" id="IPR035686">
    <property type="entry name" value="CPSase_GATase1"/>
</dbReference>
<dbReference type="GO" id="GO:0005524">
    <property type="term" value="F:ATP binding"/>
    <property type="evidence" value="ECO:0007669"/>
    <property type="project" value="UniProtKB-UniRule"/>
</dbReference>
<dbReference type="GO" id="GO:0004359">
    <property type="term" value="F:glutaminase activity"/>
    <property type="evidence" value="ECO:0007669"/>
    <property type="project" value="RHEA"/>
</dbReference>
<feature type="binding site" evidence="12">
    <location>
        <position position="315"/>
    </location>
    <ligand>
        <name>L-glutamine</name>
        <dbReference type="ChEBI" id="CHEBI:58359"/>
    </ligand>
</feature>
<dbReference type="Pfam" id="PF00117">
    <property type="entry name" value="GATase"/>
    <property type="match status" value="1"/>
</dbReference>
<keyword evidence="6 12" id="KW-0067">ATP-binding</keyword>
<evidence type="ECO:0000256" key="6">
    <source>
        <dbReference type="ARBA" id="ARBA00022840"/>
    </source>
</evidence>
<dbReference type="Gene3D" id="3.40.50.880">
    <property type="match status" value="1"/>
</dbReference>
<dbReference type="SMART" id="SM01097">
    <property type="entry name" value="CPSase_sm_chain"/>
    <property type="match status" value="1"/>
</dbReference>
<dbReference type="GO" id="GO:0006541">
    <property type="term" value="P:glutamine metabolic process"/>
    <property type="evidence" value="ECO:0007669"/>
    <property type="project" value="InterPro"/>
</dbReference>
<feature type="region of interest" description="CPSase" evidence="12">
    <location>
        <begin position="1"/>
        <end position="187"/>
    </location>
</feature>
<dbReference type="Gene3D" id="3.50.30.20">
    <property type="entry name" value="Carbamoyl-phosphate synthase small subunit, N-terminal domain"/>
    <property type="match status" value="1"/>
</dbReference>
<comment type="subcellular location">
    <subcellularLocation>
        <location evidence="12">Plastid</location>
        <location evidence="12">Chloroplast</location>
    </subcellularLocation>
</comment>
<comment type="function">
    <text evidence="12">Small subunit of the glutamine-dependent carbamoyl phosphate synthetase (CPSase). CPSase catalyzes the formation of carbamoyl phosphate from the ammonia moiety of glutamine, carbonate, and phosphate donated by ATP, constituting the first step of 2 biosynthetic pathways, one leading to arginine and/or urea and the other to pyrimidine nucleotides. The small subunit (glutamine amidotransferase) binds and cleaves glutamine to supply the large subunit with the substrate ammonia.</text>
</comment>
<evidence type="ECO:0000256" key="8">
    <source>
        <dbReference type="ARBA" id="ARBA00022975"/>
    </source>
</evidence>
<keyword evidence="5 12" id="KW-0547">Nucleotide-binding</keyword>
<keyword evidence="7 12" id="KW-0315">Glutamine amidotransferase</keyword>
<dbReference type="EC" id="6.3.5.5" evidence="12"/>
<comment type="catalytic activity">
    <reaction evidence="11 12">
        <text>L-glutamine + H2O = L-glutamate + NH4(+)</text>
        <dbReference type="Rhea" id="RHEA:15889"/>
        <dbReference type="ChEBI" id="CHEBI:15377"/>
        <dbReference type="ChEBI" id="CHEBI:28938"/>
        <dbReference type="ChEBI" id="CHEBI:29985"/>
        <dbReference type="ChEBI" id="CHEBI:58359"/>
    </reaction>
</comment>
<dbReference type="PANTHER" id="PTHR43418:SF7">
    <property type="entry name" value="CARBAMOYL-PHOSPHATE SYNTHASE SMALL CHAIN"/>
    <property type="match status" value="1"/>
</dbReference>
<evidence type="ECO:0000256" key="1">
    <source>
        <dbReference type="ARBA" id="ARBA00004812"/>
    </source>
</evidence>
<keyword evidence="13" id="KW-0472">Membrane</keyword>
<dbReference type="FunFam" id="3.50.30.20:FF:000001">
    <property type="entry name" value="Carbamoyl-phosphate synthase small chain"/>
    <property type="match status" value="1"/>
</dbReference>
<dbReference type="PRINTS" id="PR00099">
    <property type="entry name" value="CPSGATASE"/>
</dbReference>
<feature type="active site" description="Nucleophile" evidence="12">
    <location>
        <position position="275"/>
    </location>
</feature>
<feature type="binding site" evidence="12">
    <location>
        <position position="50"/>
    </location>
    <ligand>
        <name>L-glutamine</name>
        <dbReference type="ChEBI" id="CHEBI:58359"/>
    </ligand>
</feature>
<comment type="similarity">
    <text evidence="3 12">Belongs to the CarA family.</text>
</comment>
<keyword evidence="13" id="KW-1133">Transmembrane helix</keyword>
<dbReference type="InterPro" id="IPR050472">
    <property type="entry name" value="Anth_synth/Amidotransfase"/>
</dbReference>
<dbReference type="InterPro" id="IPR029062">
    <property type="entry name" value="Class_I_gatase-like"/>
</dbReference>
<dbReference type="PRINTS" id="PR00097">
    <property type="entry name" value="ANTSNTHASEII"/>
</dbReference>
<evidence type="ECO:0000256" key="2">
    <source>
        <dbReference type="ARBA" id="ARBA00005077"/>
    </source>
</evidence>
<proteinExistence type="inferred from homology"/>
<dbReference type="NCBIfam" id="NF009475">
    <property type="entry name" value="PRK12838.1"/>
    <property type="match status" value="1"/>
</dbReference>
<geneLocation type="chloroplast" evidence="15"/>
<comment type="pathway">
    <text evidence="1 12">Pyrimidine metabolism; UMP biosynthesis via de novo pathway; (S)-dihydroorotate from bicarbonate: step 1/3.</text>
</comment>
<evidence type="ECO:0000256" key="12">
    <source>
        <dbReference type="HAMAP-Rule" id="MF_01209"/>
    </source>
</evidence>
<keyword evidence="15" id="KW-0150">Chloroplast</keyword>
<comment type="catalytic activity">
    <reaction evidence="10 12">
        <text>hydrogencarbonate + L-glutamine + 2 ATP + H2O = carbamoyl phosphate + L-glutamate + 2 ADP + phosphate + 2 H(+)</text>
        <dbReference type="Rhea" id="RHEA:18633"/>
        <dbReference type="ChEBI" id="CHEBI:15377"/>
        <dbReference type="ChEBI" id="CHEBI:15378"/>
        <dbReference type="ChEBI" id="CHEBI:17544"/>
        <dbReference type="ChEBI" id="CHEBI:29985"/>
        <dbReference type="ChEBI" id="CHEBI:30616"/>
        <dbReference type="ChEBI" id="CHEBI:43474"/>
        <dbReference type="ChEBI" id="CHEBI:58228"/>
        <dbReference type="ChEBI" id="CHEBI:58359"/>
        <dbReference type="ChEBI" id="CHEBI:456216"/>
        <dbReference type="EC" id="6.3.5.5"/>
    </reaction>
</comment>
<evidence type="ECO:0000256" key="9">
    <source>
        <dbReference type="ARBA" id="ARBA00044031"/>
    </source>
</evidence>
<feature type="active site" evidence="12">
    <location>
        <position position="358"/>
    </location>
</feature>
<feature type="transmembrane region" description="Helical" evidence="13">
    <location>
        <begin position="263"/>
        <end position="285"/>
    </location>
</feature>
<dbReference type="GO" id="GO:0006526">
    <property type="term" value="P:L-arginine biosynthetic process"/>
    <property type="evidence" value="ECO:0007669"/>
    <property type="project" value="UniProtKB-UniRule"/>
</dbReference>
<dbReference type="UniPathway" id="UPA00068">
    <property type="reaction ID" value="UER00171"/>
</dbReference>
<evidence type="ECO:0000256" key="11">
    <source>
        <dbReference type="ARBA" id="ARBA00049285"/>
    </source>
</evidence>